<evidence type="ECO:0000259" key="1">
    <source>
        <dbReference type="PROSITE" id="PS50995"/>
    </source>
</evidence>
<gene>
    <name evidence="2" type="ORF">H9652_03385</name>
</gene>
<dbReference type="SUPFAM" id="SSF46785">
    <property type="entry name" value="Winged helix' DNA-binding domain"/>
    <property type="match status" value="1"/>
</dbReference>
<reference evidence="2 3" key="1">
    <citation type="submission" date="2020-08" db="EMBL/GenBank/DDBJ databases">
        <title>A Genomic Blueprint of the Chicken Gut Microbiome.</title>
        <authorList>
            <person name="Gilroy R."/>
            <person name="Ravi A."/>
            <person name="Getino M."/>
            <person name="Pursley I."/>
            <person name="Horton D.L."/>
            <person name="Alikhan N.-F."/>
            <person name="Baker D."/>
            <person name="Gharbi K."/>
            <person name="Hall N."/>
            <person name="Watson M."/>
            <person name="Adriaenssens E.M."/>
            <person name="Foster-Nyarko E."/>
            <person name="Jarju S."/>
            <person name="Secka A."/>
            <person name="Antonio M."/>
            <person name="Oren A."/>
            <person name="Chaudhuri R."/>
            <person name="La Ragione R.M."/>
            <person name="Hildebrand F."/>
            <person name="Pallen M.J."/>
        </authorList>
    </citation>
    <scope>NUCLEOTIDE SEQUENCE [LARGE SCALE GENOMIC DNA]</scope>
    <source>
        <strain evidence="2 3">Sa4CUA1</strain>
    </source>
</reference>
<comment type="caution">
    <text evidence="2">The sequence shown here is derived from an EMBL/GenBank/DDBJ whole genome shotgun (WGS) entry which is preliminary data.</text>
</comment>
<dbReference type="InterPro" id="IPR039422">
    <property type="entry name" value="MarR/SlyA-like"/>
</dbReference>
<proteinExistence type="predicted"/>
<dbReference type="SMART" id="SM00347">
    <property type="entry name" value="HTH_MARR"/>
    <property type="match status" value="1"/>
</dbReference>
<dbReference type="Proteomes" id="UP000641803">
    <property type="component" value="Unassembled WGS sequence"/>
</dbReference>
<evidence type="ECO:0000313" key="3">
    <source>
        <dbReference type="Proteomes" id="UP000641803"/>
    </source>
</evidence>
<dbReference type="InterPro" id="IPR036388">
    <property type="entry name" value="WH-like_DNA-bd_sf"/>
</dbReference>
<sequence>MPQTAPTPRLAPLTDAEEAFIRSFTAAAVAMPRAFDADLEREQRMSRNEYLVLVHLSEAPDRKLRMSDLADRAALSLSGMSRIVQRLEALSLVERQRCPEDGRGWNAALTATGLERLREAWPTHLASARQRVFTPLGEVDLTALAAALQRVAEACETGTTPS</sequence>
<protein>
    <submittedName>
        <fullName evidence="2">Winged helix-turn-helix transcriptional regulator</fullName>
    </submittedName>
</protein>
<dbReference type="Pfam" id="PF12802">
    <property type="entry name" value="MarR_2"/>
    <property type="match status" value="1"/>
</dbReference>
<dbReference type="InterPro" id="IPR000835">
    <property type="entry name" value="HTH_MarR-typ"/>
</dbReference>
<feature type="domain" description="HTH marR-type" evidence="1">
    <location>
        <begin position="17"/>
        <end position="153"/>
    </location>
</feature>
<evidence type="ECO:0000313" key="2">
    <source>
        <dbReference type="EMBL" id="MBD7949450.1"/>
    </source>
</evidence>
<accession>A0ABR8RNT4</accession>
<dbReference type="Gene3D" id="1.10.10.10">
    <property type="entry name" value="Winged helix-like DNA-binding domain superfamily/Winged helix DNA-binding domain"/>
    <property type="match status" value="1"/>
</dbReference>
<organism evidence="2 3">
    <name type="scientific">Oerskovia rustica</name>
    <dbReference type="NCBI Taxonomy" id="2762237"/>
    <lineage>
        <taxon>Bacteria</taxon>
        <taxon>Bacillati</taxon>
        <taxon>Actinomycetota</taxon>
        <taxon>Actinomycetes</taxon>
        <taxon>Micrococcales</taxon>
        <taxon>Cellulomonadaceae</taxon>
        <taxon>Oerskovia</taxon>
    </lineage>
</organism>
<name>A0ABR8RNT4_9CELL</name>
<dbReference type="PANTHER" id="PTHR33164">
    <property type="entry name" value="TRANSCRIPTIONAL REGULATOR, MARR FAMILY"/>
    <property type="match status" value="1"/>
</dbReference>
<dbReference type="InterPro" id="IPR036390">
    <property type="entry name" value="WH_DNA-bd_sf"/>
</dbReference>
<dbReference type="EMBL" id="JACSQQ010000004">
    <property type="protein sequence ID" value="MBD7949450.1"/>
    <property type="molecule type" value="Genomic_DNA"/>
</dbReference>
<dbReference type="RefSeq" id="WP_191794741.1">
    <property type="nucleotide sequence ID" value="NZ_JACSQQ010000004.1"/>
</dbReference>
<dbReference type="PANTHER" id="PTHR33164:SF99">
    <property type="entry name" value="MARR FAMILY REGULATORY PROTEIN"/>
    <property type="match status" value="1"/>
</dbReference>
<dbReference type="PROSITE" id="PS50995">
    <property type="entry name" value="HTH_MARR_2"/>
    <property type="match status" value="1"/>
</dbReference>
<keyword evidence="3" id="KW-1185">Reference proteome</keyword>